<evidence type="ECO:0000256" key="1">
    <source>
        <dbReference type="SAM" id="SignalP"/>
    </source>
</evidence>
<feature type="domain" description="Secretion system C-terminal sorting" evidence="2">
    <location>
        <begin position="243"/>
        <end position="293"/>
    </location>
</feature>
<sequence length="294" mass="31563">MKKTLLFLLCVALGGTVVKAQTSFFDPEDIDAGGWLWFDSQAKIDKYFGYGNLPDDTHKIQVMDAQFENESGEFEACEVDPNMVGYGTDGVLGGPGAITGGIKLPGSAGTMQYNGGGILLNLPSCSQMSVCLSCDDKMTPALLMGPGKSELIDMQLVRGYMLLKPLSKAGIYRWNNMQELAHSETGATIKSSGPVSVYVVNSRPHHLILHGIQVYTDGVNAIETVKNDNPLGMVYAGNTVTLKEPAQVRVYNVSGSLVKSETSSVVDMNDLPKGMYIIKAQNGNIGDTAKVLVR</sequence>
<dbReference type="EMBL" id="JANDHW010000002">
    <property type="protein sequence ID" value="MCP9610990.1"/>
    <property type="molecule type" value="Genomic_DNA"/>
</dbReference>
<evidence type="ECO:0000313" key="3">
    <source>
        <dbReference type="EMBL" id="MCP9610990.1"/>
    </source>
</evidence>
<accession>A0ABT1MED4</accession>
<feature type="chain" id="PRO_5047254262" evidence="1">
    <location>
        <begin position="21"/>
        <end position="294"/>
    </location>
</feature>
<dbReference type="Pfam" id="PF18962">
    <property type="entry name" value="Por_Secre_tail"/>
    <property type="match status" value="1"/>
</dbReference>
<keyword evidence="1" id="KW-0732">Signal</keyword>
<reference evidence="3 4" key="1">
    <citation type="submission" date="2022-07" db="EMBL/GenBank/DDBJ databases">
        <title>Fecal culturing of patients with breast cancer.</title>
        <authorList>
            <person name="Teng N.M.Y."/>
            <person name="Kiu R."/>
            <person name="Evans R."/>
            <person name="Baker D.J."/>
            <person name="Zenner C."/>
            <person name="Robinson S.D."/>
            <person name="Hall L.J."/>
        </authorList>
    </citation>
    <scope>NUCLEOTIDE SEQUENCE [LARGE SCALE GENOMIC DNA]</scope>
    <source>
        <strain evidence="3 4">LH1063</strain>
    </source>
</reference>
<name>A0ABT1MED4_9BACT</name>
<dbReference type="Proteomes" id="UP001205603">
    <property type="component" value="Unassembled WGS sequence"/>
</dbReference>
<protein>
    <submittedName>
        <fullName evidence="3">T9SS type A sorting domain-containing protein</fullName>
    </submittedName>
</protein>
<comment type="caution">
    <text evidence="3">The sequence shown here is derived from an EMBL/GenBank/DDBJ whole genome shotgun (WGS) entry which is preliminary data.</text>
</comment>
<dbReference type="InterPro" id="IPR026444">
    <property type="entry name" value="Secre_tail"/>
</dbReference>
<organism evidence="3 4">
    <name type="scientific">Coprobacter tertius</name>
    <dbReference type="NCBI Taxonomy" id="2944915"/>
    <lineage>
        <taxon>Bacteria</taxon>
        <taxon>Pseudomonadati</taxon>
        <taxon>Bacteroidota</taxon>
        <taxon>Bacteroidia</taxon>
        <taxon>Bacteroidales</taxon>
        <taxon>Barnesiellaceae</taxon>
        <taxon>Coprobacter</taxon>
    </lineage>
</organism>
<keyword evidence="4" id="KW-1185">Reference proteome</keyword>
<evidence type="ECO:0000313" key="4">
    <source>
        <dbReference type="Proteomes" id="UP001205603"/>
    </source>
</evidence>
<proteinExistence type="predicted"/>
<gene>
    <name evidence="3" type="ORF">NMU02_02640</name>
</gene>
<evidence type="ECO:0000259" key="2">
    <source>
        <dbReference type="Pfam" id="PF18962"/>
    </source>
</evidence>
<dbReference type="NCBIfam" id="TIGR04183">
    <property type="entry name" value="Por_Secre_tail"/>
    <property type="match status" value="1"/>
</dbReference>
<dbReference type="RefSeq" id="WP_255025637.1">
    <property type="nucleotide sequence ID" value="NZ_JANDHW010000002.1"/>
</dbReference>
<feature type="signal peptide" evidence="1">
    <location>
        <begin position="1"/>
        <end position="20"/>
    </location>
</feature>